<accession>A0A7S3QTH2</accession>
<protein>
    <submittedName>
        <fullName evidence="2">Uncharacterized protein</fullName>
    </submittedName>
</protein>
<feature type="region of interest" description="Disordered" evidence="1">
    <location>
        <begin position="991"/>
        <end position="1038"/>
    </location>
</feature>
<feature type="region of interest" description="Disordered" evidence="1">
    <location>
        <begin position="290"/>
        <end position="371"/>
    </location>
</feature>
<evidence type="ECO:0000256" key="1">
    <source>
        <dbReference type="SAM" id="MobiDB-lite"/>
    </source>
</evidence>
<feature type="region of interest" description="Disordered" evidence="1">
    <location>
        <begin position="514"/>
        <end position="646"/>
    </location>
</feature>
<dbReference type="EMBL" id="HBIP01012821">
    <property type="protein sequence ID" value="CAE0492238.1"/>
    <property type="molecule type" value="Transcribed_RNA"/>
</dbReference>
<feature type="compositionally biased region" description="Pro residues" evidence="1">
    <location>
        <begin position="323"/>
        <end position="353"/>
    </location>
</feature>
<feature type="compositionally biased region" description="Polar residues" evidence="1">
    <location>
        <begin position="800"/>
        <end position="812"/>
    </location>
</feature>
<feature type="compositionally biased region" description="Low complexity" evidence="1">
    <location>
        <begin position="636"/>
        <end position="646"/>
    </location>
</feature>
<organism evidence="2">
    <name type="scientific">Dunaliella tertiolecta</name>
    <name type="common">Green alga</name>
    <dbReference type="NCBI Taxonomy" id="3047"/>
    <lineage>
        <taxon>Eukaryota</taxon>
        <taxon>Viridiplantae</taxon>
        <taxon>Chlorophyta</taxon>
        <taxon>core chlorophytes</taxon>
        <taxon>Chlorophyceae</taxon>
        <taxon>CS clade</taxon>
        <taxon>Chlamydomonadales</taxon>
        <taxon>Dunaliellaceae</taxon>
        <taxon>Dunaliella</taxon>
    </lineage>
</organism>
<feature type="compositionally biased region" description="Polar residues" evidence="1">
    <location>
        <begin position="585"/>
        <end position="601"/>
    </location>
</feature>
<feature type="region of interest" description="Disordered" evidence="1">
    <location>
        <begin position="20"/>
        <end position="84"/>
    </location>
</feature>
<feature type="compositionally biased region" description="Basic and acidic residues" evidence="1">
    <location>
        <begin position="996"/>
        <end position="1011"/>
    </location>
</feature>
<proteinExistence type="predicted"/>
<name>A0A7S3QTH2_DUNTE</name>
<feature type="compositionally biased region" description="Polar residues" evidence="1">
    <location>
        <begin position="611"/>
        <end position="627"/>
    </location>
</feature>
<feature type="compositionally biased region" description="Low complexity" evidence="1">
    <location>
        <begin position="214"/>
        <end position="228"/>
    </location>
</feature>
<feature type="compositionally biased region" description="Basic residues" evidence="1">
    <location>
        <begin position="832"/>
        <end position="853"/>
    </location>
</feature>
<feature type="compositionally biased region" description="Basic and acidic residues" evidence="1">
    <location>
        <begin position="74"/>
        <end position="84"/>
    </location>
</feature>
<feature type="compositionally biased region" description="Gly residues" evidence="1">
    <location>
        <begin position="1028"/>
        <end position="1038"/>
    </location>
</feature>
<sequence>MPADSASNMHVSSDIFSSIGMRGGVTASNQDSNSGCSTPEPHRIDSDPTSSSTNSRSMSGSGETEVTHTTNSTRDARVGGQERSKQDPGLLVLVLNALAKLAIARAAEAGPRGGAAVEWKQLLESVFYLLAELEPCLIETQQQSQQQQQQQQQPFRNEAISAVSREGSTSSSMTAPHLARLVRSLNMLLLLHPPPTATPTSTAHSKDPQPLGHHSQTSPPQQQPQQQHQKQRRQQQHRSLPFSLPSHWVAHLRAALTAVLQHVQPEELVLLLRALSLDGACVALSLKGAPTSSVGLEEEVTSGGSTERRTSSPSPNASRDSSTPPPMPSPPSSSPTVLSPPLPHSSSPPPPLLSLPAPLLATPPSSSSSPPAVAATAMAAVLRVLPLLSPRQCSICLSCVTLLEWQPARPWVLAVMSRLEQAELQAIKLQGDQGSTPLQQRGQLQHQQHQGQPSLSGKQQRQPSESLSAVHFSPMSVRDAEQVLVSLAHLHVHPPPRLADMLLRALAAAFVPTPLPSSADGPQSPATSPPGLQSPQPPQAPPSPYMPEATAAAAAALKAQGHPTSPPATALQHPLPPPAPPPPFSSTTRTPRNAASQSHSLPSFPFRPPQLSLQQAGTASDHNQEGTTADPPANPQLPSAPLSPSLTPTQLSSSLWAIASLGLHPPAPWLAAFMQITFNTIQGFSARTLAEVLWAIASLRWEPSQLWMDRALAAMSSKVEELRAGEVAITVWALSRLRFRARSDLLAALFAHVTSPRLLPLLDGRGISMLMTACARTNYMPPATSMRPLASRILSLLQNTASASRTPPQQRHASPEAPEADSGQQQHQQHQQQRKHTRSARRQTHHTRQQHGHGMHEPQGSSLSLAPQGIANLAWAIEVRALYTEYPELVPALHAASLAVMPSFSPVELGMLGVAIGSIVQAQLHARNQAKAKAEAGGGRSSASGGRGRRRPQQAGSFPPVILPSSEWVAAYAAASRHVLLQQHRAQQLSAAQLAGRDKGRTSTSNNRRDANSAIGIGRGSTGSSTSAGGGLNGGGGSSARVASSMLMGFARMSPDGKLPPSDWLDTWFEVTAGTLLTFNPREMEQVCEGLRLLRPPPAPPLPWVRAFSDRRDVLSDHAGTNAHLRKQLLLVLRMLRNAWQDKVSQASAQSP</sequence>
<feature type="compositionally biased region" description="Low complexity" evidence="1">
    <location>
        <begin position="546"/>
        <end position="559"/>
    </location>
</feature>
<evidence type="ECO:0000313" key="2">
    <source>
        <dbReference type="EMBL" id="CAE0492238.1"/>
    </source>
</evidence>
<feature type="compositionally biased region" description="Polar residues" evidence="1">
    <location>
        <begin position="26"/>
        <end position="37"/>
    </location>
</feature>
<feature type="compositionally biased region" description="Low complexity" evidence="1">
    <location>
        <begin position="311"/>
        <end position="322"/>
    </location>
</feature>
<feature type="region of interest" description="Disordered" evidence="1">
    <location>
        <begin position="930"/>
        <end position="959"/>
    </location>
</feature>
<feature type="region of interest" description="Disordered" evidence="1">
    <location>
        <begin position="434"/>
        <end position="469"/>
    </location>
</feature>
<feature type="region of interest" description="Disordered" evidence="1">
    <location>
        <begin position="192"/>
        <end position="238"/>
    </location>
</feature>
<reference evidence="2" key="1">
    <citation type="submission" date="2021-01" db="EMBL/GenBank/DDBJ databases">
        <authorList>
            <person name="Corre E."/>
            <person name="Pelletier E."/>
            <person name="Niang G."/>
            <person name="Scheremetjew M."/>
            <person name="Finn R."/>
            <person name="Kale V."/>
            <person name="Holt S."/>
            <person name="Cochrane G."/>
            <person name="Meng A."/>
            <person name="Brown T."/>
            <person name="Cohen L."/>
        </authorList>
    </citation>
    <scope>NUCLEOTIDE SEQUENCE</scope>
    <source>
        <strain evidence="2">CCMP1320</strain>
    </source>
</reference>
<feature type="region of interest" description="Disordered" evidence="1">
    <location>
        <begin position="800"/>
        <end position="864"/>
    </location>
</feature>
<feature type="compositionally biased region" description="Low complexity" evidence="1">
    <location>
        <begin position="47"/>
        <end position="62"/>
    </location>
</feature>
<gene>
    <name evidence="2" type="ORF">DTER00134_LOCUS7311</name>
</gene>
<feature type="compositionally biased region" description="Pro residues" evidence="1">
    <location>
        <begin position="574"/>
        <end position="584"/>
    </location>
</feature>
<feature type="compositionally biased region" description="Low complexity" evidence="1">
    <location>
        <begin position="438"/>
        <end position="452"/>
    </location>
</feature>
<feature type="compositionally biased region" description="Polar residues" evidence="1">
    <location>
        <begin position="453"/>
        <end position="467"/>
    </location>
</feature>
<feature type="compositionally biased region" description="Low complexity" evidence="1">
    <location>
        <begin position="354"/>
        <end position="371"/>
    </location>
</feature>
<dbReference type="AlphaFoldDB" id="A0A7S3QTH2"/>
<feature type="compositionally biased region" description="Pro residues" evidence="1">
    <location>
        <begin position="535"/>
        <end position="545"/>
    </location>
</feature>